<name>A0ABU7RB83_9ACTN</name>
<evidence type="ECO:0000313" key="10">
    <source>
        <dbReference type="EMBL" id="MEE6147870.1"/>
    </source>
</evidence>
<evidence type="ECO:0000256" key="9">
    <source>
        <dbReference type="SAM" id="Phobius"/>
    </source>
</evidence>
<evidence type="ECO:0000313" key="11">
    <source>
        <dbReference type="Proteomes" id="UP001332931"/>
    </source>
</evidence>
<dbReference type="EMBL" id="JAZGJQ010000009">
    <property type="protein sequence ID" value="MEE6147870.1"/>
    <property type="molecule type" value="Genomic_DNA"/>
</dbReference>
<organism evidence="10 11">
    <name type="scientific">Olsenella absiana</name>
    <dbReference type="NCBI Taxonomy" id="3115222"/>
    <lineage>
        <taxon>Bacteria</taxon>
        <taxon>Bacillati</taxon>
        <taxon>Actinomycetota</taxon>
        <taxon>Coriobacteriia</taxon>
        <taxon>Coriobacteriales</taxon>
        <taxon>Atopobiaceae</taxon>
        <taxon>Olsenella</taxon>
    </lineage>
</organism>
<feature type="transmembrane region" description="Helical" evidence="9">
    <location>
        <begin position="90"/>
        <end position="112"/>
    </location>
</feature>
<feature type="transmembrane region" description="Helical" evidence="9">
    <location>
        <begin position="217"/>
        <end position="235"/>
    </location>
</feature>
<keyword evidence="3" id="KW-0813">Transport</keyword>
<accession>A0ABU7RB83</accession>
<comment type="caution">
    <text evidence="10">The sequence shown here is derived from an EMBL/GenBank/DDBJ whole genome shotgun (WGS) entry which is preliminary data.</text>
</comment>
<dbReference type="Pfam" id="PF03591">
    <property type="entry name" value="AzlC"/>
    <property type="match status" value="1"/>
</dbReference>
<evidence type="ECO:0000256" key="8">
    <source>
        <dbReference type="SAM" id="MobiDB-lite"/>
    </source>
</evidence>
<comment type="similarity">
    <text evidence="2">Belongs to the AzlC family.</text>
</comment>
<feature type="transmembrane region" description="Helical" evidence="9">
    <location>
        <begin position="51"/>
        <end position="70"/>
    </location>
</feature>
<feature type="compositionally biased region" description="Low complexity" evidence="8">
    <location>
        <begin position="275"/>
        <end position="294"/>
    </location>
</feature>
<evidence type="ECO:0000256" key="4">
    <source>
        <dbReference type="ARBA" id="ARBA00022475"/>
    </source>
</evidence>
<feature type="transmembrane region" description="Helical" evidence="9">
    <location>
        <begin position="192"/>
        <end position="211"/>
    </location>
</feature>
<evidence type="ECO:0000256" key="2">
    <source>
        <dbReference type="ARBA" id="ARBA00010735"/>
    </source>
</evidence>
<proteinExistence type="inferred from homology"/>
<sequence length="303" mass="30178">MGTSEGGTLSAGTLAGGEGCAHLRGTLALLHGIAARHGGSLREGLRDGIPIALGYLAVSFSLGIAARKVGLDAVQCFFASLLNNASAGEFAGFAVIGAGGSLLEMAVVMLVANARYLLMGCSMAQRFAPGTPLLHRVLVGFDLTDELFGIAIGRPGQVDPYYSYGAMSVALPGWAFGGALGVIAGSVLPERVVSALSVALFGMFLAIIVPPARKNRAVAAVVLGGFATSALVAWAPPLSGVSEGTRTIVLTVALSALAAALAPVGEEEGAGVAAAADACGPGAPTEADAAAPTAPRREVRRAA</sequence>
<evidence type="ECO:0000256" key="6">
    <source>
        <dbReference type="ARBA" id="ARBA00022989"/>
    </source>
</evidence>
<keyword evidence="4" id="KW-1003">Cell membrane</keyword>
<keyword evidence="11" id="KW-1185">Reference proteome</keyword>
<keyword evidence="7 9" id="KW-0472">Membrane</keyword>
<dbReference type="PANTHER" id="PTHR34979:SF1">
    <property type="entry name" value="INNER MEMBRANE PROTEIN YGAZ"/>
    <property type="match status" value="1"/>
</dbReference>
<keyword evidence="6 9" id="KW-1133">Transmembrane helix</keyword>
<evidence type="ECO:0000256" key="1">
    <source>
        <dbReference type="ARBA" id="ARBA00004651"/>
    </source>
</evidence>
<dbReference type="Proteomes" id="UP001332931">
    <property type="component" value="Unassembled WGS sequence"/>
</dbReference>
<evidence type="ECO:0000256" key="3">
    <source>
        <dbReference type="ARBA" id="ARBA00022448"/>
    </source>
</evidence>
<protein>
    <submittedName>
        <fullName evidence="10">AzlC family ABC transporter permease</fullName>
    </submittedName>
</protein>
<gene>
    <name evidence="10" type="ORF">VXJ25_07745</name>
</gene>
<evidence type="ECO:0000256" key="7">
    <source>
        <dbReference type="ARBA" id="ARBA00023136"/>
    </source>
</evidence>
<dbReference type="InterPro" id="IPR011606">
    <property type="entry name" value="Brnchd-chn_aa_trnsp_permease"/>
</dbReference>
<comment type="subcellular location">
    <subcellularLocation>
        <location evidence="1">Cell membrane</location>
        <topology evidence="1">Multi-pass membrane protein</topology>
    </subcellularLocation>
</comment>
<dbReference type="RefSeq" id="WP_330958637.1">
    <property type="nucleotide sequence ID" value="NZ_JAZGJQ010000009.1"/>
</dbReference>
<keyword evidence="5 9" id="KW-0812">Transmembrane</keyword>
<reference evidence="10 11" key="1">
    <citation type="submission" date="2024-01" db="EMBL/GenBank/DDBJ databases">
        <title>Description of Olsenella sp. nov., isolated from pig feces.</title>
        <authorList>
            <person name="Chang Y.-H."/>
        </authorList>
    </citation>
    <scope>NUCLEOTIDE SEQUENCE [LARGE SCALE GENOMIC DNA]</scope>
    <source>
        <strain evidence="10 11">YH-ols2223</strain>
    </source>
</reference>
<evidence type="ECO:0000256" key="5">
    <source>
        <dbReference type="ARBA" id="ARBA00022692"/>
    </source>
</evidence>
<feature type="region of interest" description="Disordered" evidence="8">
    <location>
        <begin position="275"/>
        <end position="303"/>
    </location>
</feature>
<feature type="transmembrane region" description="Helical" evidence="9">
    <location>
        <begin position="164"/>
        <end position="185"/>
    </location>
</feature>
<dbReference type="PANTHER" id="PTHR34979">
    <property type="entry name" value="INNER MEMBRANE PROTEIN YGAZ"/>
    <property type="match status" value="1"/>
</dbReference>